<proteinExistence type="predicted"/>
<feature type="transmembrane region" description="Helical" evidence="1">
    <location>
        <begin position="31"/>
        <end position="49"/>
    </location>
</feature>
<keyword evidence="1" id="KW-1133">Transmembrane helix</keyword>
<organism evidence="2 3">
    <name type="scientific">Nonomuraea zeae</name>
    <dbReference type="NCBI Taxonomy" id="1642303"/>
    <lineage>
        <taxon>Bacteria</taxon>
        <taxon>Bacillati</taxon>
        <taxon>Actinomycetota</taxon>
        <taxon>Actinomycetes</taxon>
        <taxon>Streptosporangiales</taxon>
        <taxon>Streptosporangiaceae</taxon>
        <taxon>Nonomuraea</taxon>
    </lineage>
</organism>
<keyword evidence="1" id="KW-0812">Transmembrane</keyword>
<dbReference type="EMBL" id="VCKX01000002">
    <property type="protein sequence ID" value="TMR39608.1"/>
    <property type="molecule type" value="Genomic_DNA"/>
</dbReference>
<keyword evidence="3" id="KW-1185">Reference proteome</keyword>
<sequence>MKQVIIPKGDSMPVEASSEHVALLEELGRALATHAPWLAVFAMLFLVLLPPKRSRARSAAAIPQLTLDVRLTVSLKRNW</sequence>
<comment type="caution">
    <text evidence="2">The sequence shown here is derived from an EMBL/GenBank/DDBJ whole genome shotgun (WGS) entry which is preliminary data.</text>
</comment>
<evidence type="ECO:0000313" key="2">
    <source>
        <dbReference type="EMBL" id="TMR39608.1"/>
    </source>
</evidence>
<evidence type="ECO:0000313" key="3">
    <source>
        <dbReference type="Proteomes" id="UP000306628"/>
    </source>
</evidence>
<dbReference type="AlphaFoldDB" id="A0A5S4H2X7"/>
<gene>
    <name evidence="2" type="ORF">ETD85_00925</name>
</gene>
<accession>A0A5S4H2X7</accession>
<dbReference type="RefSeq" id="WP_138687634.1">
    <property type="nucleotide sequence ID" value="NZ_JBHSAZ010000112.1"/>
</dbReference>
<reference evidence="2 3" key="1">
    <citation type="submission" date="2019-05" db="EMBL/GenBank/DDBJ databases">
        <title>Draft genome sequence of Nonomuraea zeae DSM 100528.</title>
        <authorList>
            <person name="Saricaoglu S."/>
            <person name="Isik K."/>
        </authorList>
    </citation>
    <scope>NUCLEOTIDE SEQUENCE [LARGE SCALE GENOMIC DNA]</scope>
    <source>
        <strain evidence="2 3">DSM 100528</strain>
    </source>
</reference>
<keyword evidence="1" id="KW-0472">Membrane</keyword>
<name>A0A5S4H2X7_9ACTN</name>
<evidence type="ECO:0000256" key="1">
    <source>
        <dbReference type="SAM" id="Phobius"/>
    </source>
</evidence>
<protein>
    <submittedName>
        <fullName evidence="2">Uncharacterized protein</fullName>
    </submittedName>
</protein>
<dbReference type="Proteomes" id="UP000306628">
    <property type="component" value="Unassembled WGS sequence"/>
</dbReference>